<evidence type="ECO:0000259" key="1">
    <source>
        <dbReference type="PROSITE" id="PS51644"/>
    </source>
</evidence>
<dbReference type="Proteomes" id="UP000310200">
    <property type="component" value="Unassembled WGS sequence"/>
</dbReference>
<gene>
    <name evidence="2" type="ORF">DBV15_10561</name>
</gene>
<evidence type="ECO:0000313" key="3">
    <source>
        <dbReference type="Proteomes" id="UP000310200"/>
    </source>
</evidence>
<reference evidence="2 3" key="1">
    <citation type="journal article" date="2019" name="Philos. Trans. R. Soc. Lond., B, Biol. Sci.">
        <title>Ant behaviour and brain gene expression of defending hosts depend on the ecological success of the intruding social parasite.</title>
        <authorList>
            <person name="Kaur R."/>
            <person name="Stoldt M."/>
            <person name="Jongepier E."/>
            <person name="Feldmeyer B."/>
            <person name="Menzel F."/>
            <person name="Bornberg-Bauer E."/>
            <person name="Foitzik S."/>
        </authorList>
    </citation>
    <scope>NUCLEOTIDE SEQUENCE [LARGE SCALE GENOMIC DNA]</scope>
    <source>
        <tissue evidence="2">Whole body</tissue>
    </source>
</reference>
<protein>
    <submittedName>
        <fullName evidence="2">Tudor domain-containing protein 5</fullName>
    </submittedName>
</protein>
<dbReference type="Pfam" id="PF12872">
    <property type="entry name" value="OST-HTH"/>
    <property type="match status" value="1"/>
</dbReference>
<comment type="caution">
    <text evidence="2">The sequence shown here is derived from an EMBL/GenBank/DDBJ whole genome shotgun (WGS) entry which is preliminary data.</text>
</comment>
<name>A0A4S2L307_9HYME</name>
<dbReference type="Gene3D" id="3.30.420.610">
    <property type="entry name" value="LOTUS domain-like"/>
    <property type="match status" value="1"/>
</dbReference>
<dbReference type="InterPro" id="IPR025605">
    <property type="entry name" value="OST-HTH/LOTUS_dom"/>
</dbReference>
<dbReference type="PROSITE" id="PS51644">
    <property type="entry name" value="HTH_OST"/>
    <property type="match status" value="1"/>
</dbReference>
<dbReference type="EMBL" id="QBLH01000200">
    <property type="protein sequence ID" value="TGZ57145.1"/>
    <property type="molecule type" value="Genomic_DNA"/>
</dbReference>
<dbReference type="AlphaFoldDB" id="A0A4S2L307"/>
<organism evidence="2 3">
    <name type="scientific">Temnothorax longispinosus</name>
    <dbReference type="NCBI Taxonomy" id="300112"/>
    <lineage>
        <taxon>Eukaryota</taxon>
        <taxon>Metazoa</taxon>
        <taxon>Ecdysozoa</taxon>
        <taxon>Arthropoda</taxon>
        <taxon>Hexapoda</taxon>
        <taxon>Insecta</taxon>
        <taxon>Pterygota</taxon>
        <taxon>Neoptera</taxon>
        <taxon>Endopterygota</taxon>
        <taxon>Hymenoptera</taxon>
        <taxon>Apocrita</taxon>
        <taxon>Aculeata</taxon>
        <taxon>Formicoidea</taxon>
        <taxon>Formicidae</taxon>
        <taxon>Myrmicinae</taxon>
        <taxon>Temnothorax</taxon>
    </lineage>
</organism>
<keyword evidence="3" id="KW-1185">Reference proteome</keyword>
<accession>A0A4S2L307</accession>
<proteinExistence type="predicted"/>
<dbReference type="InterPro" id="IPR041966">
    <property type="entry name" value="LOTUS-like"/>
</dbReference>
<feature type="domain" description="HTH OST-type" evidence="1">
    <location>
        <begin position="5"/>
        <end position="78"/>
    </location>
</feature>
<sequence length="102" mass="12060">MNNQNLDEIRKLIQALLLSRNGATAVPLLERNYYDAENTRIPYRQFGYYNLVEFLQSFPEHFIVEQYNGGHYVRGIPSERSRHVSSLVSRLRIRECIRNDQS</sequence>
<evidence type="ECO:0000313" key="2">
    <source>
        <dbReference type="EMBL" id="TGZ57145.1"/>
    </source>
</evidence>
<dbReference type="CDD" id="cd09972">
    <property type="entry name" value="LOTUS_TDRD_OSKAR"/>
    <property type="match status" value="1"/>
</dbReference>
<dbReference type="STRING" id="300112.A0A4S2L307"/>